<evidence type="ECO:0000256" key="1">
    <source>
        <dbReference type="SAM" id="Phobius"/>
    </source>
</evidence>
<gene>
    <name evidence="2" type="ORF">BU14_0403s0002</name>
</gene>
<protein>
    <submittedName>
        <fullName evidence="2">Uncharacterized protein</fullName>
    </submittedName>
</protein>
<proteinExistence type="predicted"/>
<dbReference type="EMBL" id="KV919037">
    <property type="protein sequence ID" value="OSX72799.1"/>
    <property type="molecule type" value="Genomic_DNA"/>
</dbReference>
<sequence length="101" mass="9879">MPADLQGTTRTIRIARVFVLRMGIVIGLLVLVPLCACADCLTAKVAGDAASPAGRPTGNGAEAAQATAQLEEGASALSDGAQATAQGAVKGGADGCYGCFG</sequence>
<keyword evidence="3" id="KW-1185">Reference proteome</keyword>
<dbReference type="Proteomes" id="UP000218209">
    <property type="component" value="Unassembled WGS sequence"/>
</dbReference>
<accession>A0A1X6NW01</accession>
<keyword evidence="1" id="KW-0472">Membrane</keyword>
<keyword evidence="1" id="KW-1133">Transmembrane helix</keyword>
<evidence type="ECO:0000313" key="3">
    <source>
        <dbReference type="Proteomes" id="UP000218209"/>
    </source>
</evidence>
<evidence type="ECO:0000313" key="2">
    <source>
        <dbReference type="EMBL" id="OSX72799.1"/>
    </source>
</evidence>
<reference evidence="2 3" key="1">
    <citation type="submission" date="2017-03" db="EMBL/GenBank/DDBJ databases">
        <title>WGS assembly of Porphyra umbilicalis.</title>
        <authorList>
            <person name="Brawley S.H."/>
            <person name="Blouin N.A."/>
            <person name="Ficko-Blean E."/>
            <person name="Wheeler G.L."/>
            <person name="Lohr M."/>
            <person name="Goodson H.V."/>
            <person name="Jenkins J.W."/>
            <person name="Blaby-Haas C.E."/>
            <person name="Helliwell K.E."/>
            <person name="Chan C."/>
            <person name="Marriage T."/>
            <person name="Bhattacharya D."/>
            <person name="Klein A.S."/>
            <person name="Badis Y."/>
            <person name="Brodie J."/>
            <person name="Cao Y."/>
            <person name="Collen J."/>
            <person name="Dittami S.M."/>
            <person name="Gachon C.M."/>
            <person name="Green B.R."/>
            <person name="Karpowicz S."/>
            <person name="Kim J.W."/>
            <person name="Kudahl U."/>
            <person name="Lin S."/>
            <person name="Michel G."/>
            <person name="Mittag M."/>
            <person name="Olson B.J."/>
            <person name="Pangilinan J."/>
            <person name="Peng Y."/>
            <person name="Qiu H."/>
            <person name="Shu S."/>
            <person name="Singer J.T."/>
            <person name="Smith A.G."/>
            <person name="Sprecher B.N."/>
            <person name="Wagner V."/>
            <person name="Wang W."/>
            <person name="Wang Z.-Y."/>
            <person name="Yan J."/>
            <person name="Yarish C."/>
            <person name="Zoeuner-Riek S."/>
            <person name="Zhuang Y."/>
            <person name="Zou Y."/>
            <person name="Lindquist E.A."/>
            <person name="Grimwood J."/>
            <person name="Barry K."/>
            <person name="Rokhsar D.S."/>
            <person name="Schmutz J."/>
            <person name="Stiller J.W."/>
            <person name="Grossman A.R."/>
            <person name="Prochnik S.E."/>
        </authorList>
    </citation>
    <scope>NUCLEOTIDE SEQUENCE [LARGE SCALE GENOMIC DNA]</scope>
    <source>
        <strain evidence="2">4086291</strain>
    </source>
</reference>
<keyword evidence="1" id="KW-0812">Transmembrane</keyword>
<feature type="transmembrane region" description="Helical" evidence="1">
    <location>
        <begin position="12"/>
        <end position="34"/>
    </location>
</feature>
<dbReference type="AlphaFoldDB" id="A0A1X6NW01"/>
<name>A0A1X6NW01_PORUM</name>
<organism evidence="2 3">
    <name type="scientific">Porphyra umbilicalis</name>
    <name type="common">Purple laver</name>
    <name type="synonym">Red alga</name>
    <dbReference type="NCBI Taxonomy" id="2786"/>
    <lineage>
        <taxon>Eukaryota</taxon>
        <taxon>Rhodophyta</taxon>
        <taxon>Bangiophyceae</taxon>
        <taxon>Bangiales</taxon>
        <taxon>Bangiaceae</taxon>
        <taxon>Porphyra</taxon>
    </lineage>
</organism>